<comment type="catalytic activity">
    <reaction evidence="9">
        <text>sn-glycerol 3-phosphate + NADP(+) = dihydroxyacetone phosphate + NADPH + H(+)</text>
        <dbReference type="Rhea" id="RHEA:11096"/>
        <dbReference type="ChEBI" id="CHEBI:15378"/>
        <dbReference type="ChEBI" id="CHEBI:57597"/>
        <dbReference type="ChEBI" id="CHEBI:57642"/>
        <dbReference type="ChEBI" id="CHEBI:57783"/>
        <dbReference type="ChEBI" id="CHEBI:58349"/>
        <dbReference type="EC" id="1.1.1.94"/>
    </reaction>
    <physiologicalReaction direction="right-to-left" evidence="9">
        <dbReference type="Rhea" id="RHEA:11098"/>
    </physiologicalReaction>
</comment>
<comment type="function">
    <text evidence="13">Catalyzes the reduction of the glycolytic intermediate dihydroxyacetone phosphate (DHAP) to sn-glycerol 3-phosphate (G3P), the key precursor for phospholipid synthesis.</text>
</comment>
<dbReference type="InterPro" id="IPR006109">
    <property type="entry name" value="G3P_DH_NAD-dep_C"/>
</dbReference>
<keyword evidence="5 13" id="KW-0520">NAD</keyword>
<feature type="binding site" evidence="13">
    <location>
        <position position="33"/>
    </location>
    <ligand>
        <name>NADPH</name>
        <dbReference type="ChEBI" id="CHEBI:57783"/>
    </ligand>
</feature>
<evidence type="ECO:0000256" key="12">
    <source>
        <dbReference type="ARBA" id="ARBA00080511"/>
    </source>
</evidence>
<reference evidence="20 21" key="1">
    <citation type="journal article" date="2010" name="DNA Res.">
        <title>Bacterial lifestyle in a deep-sea hydrothermal vent chimney revealed by the genome sequence of the thermophilic bacterium Deferribacter desulfuricans SSM1.</title>
        <authorList>
            <person name="Takaki Y."/>
            <person name="Shimamura S."/>
            <person name="Nakagawa S."/>
            <person name="Fukuhara Y."/>
            <person name="Horikawa H."/>
            <person name="Ankai A."/>
            <person name="Harada T."/>
            <person name="Hosoyama A."/>
            <person name="Oguchi A."/>
            <person name="Fukui S."/>
            <person name="Fujita N."/>
            <person name="Takami H."/>
            <person name="Takai K."/>
        </authorList>
    </citation>
    <scope>NUCLEOTIDE SEQUENCE [LARGE SCALE GENOMIC DNA]</scope>
    <source>
        <strain evidence="21">DSM 14783 / JCM 11476 / NBRC 101012 / SSM1</strain>
    </source>
</reference>
<dbReference type="GO" id="GO:0005975">
    <property type="term" value="P:carbohydrate metabolic process"/>
    <property type="evidence" value="ECO:0007669"/>
    <property type="project" value="InterPro"/>
</dbReference>
<evidence type="ECO:0000256" key="15">
    <source>
        <dbReference type="PIRSR" id="PIRSR000114-2"/>
    </source>
</evidence>
<proteinExistence type="inferred from homology"/>
<dbReference type="GO" id="GO:0046167">
    <property type="term" value="P:glycerol-3-phosphate biosynthetic process"/>
    <property type="evidence" value="ECO:0007669"/>
    <property type="project" value="UniProtKB-UniRule"/>
</dbReference>
<feature type="binding site" evidence="13">
    <location>
        <position position="132"/>
    </location>
    <ligand>
        <name>sn-glycerol 3-phosphate</name>
        <dbReference type="ChEBI" id="CHEBI:57597"/>
    </ligand>
</feature>
<evidence type="ECO:0000256" key="14">
    <source>
        <dbReference type="PIRSR" id="PIRSR000114-1"/>
    </source>
</evidence>
<keyword evidence="13" id="KW-0547">Nucleotide-binding</keyword>
<dbReference type="Proteomes" id="UP000001520">
    <property type="component" value="Chromosome"/>
</dbReference>
<dbReference type="NCBIfam" id="NF000940">
    <property type="entry name" value="PRK00094.1-2"/>
    <property type="match status" value="1"/>
</dbReference>
<dbReference type="PANTHER" id="PTHR11728:SF1">
    <property type="entry name" value="GLYCEROL-3-PHOSPHATE DEHYDROGENASE [NAD(+)] 2, CHLOROPLASTIC"/>
    <property type="match status" value="1"/>
</dbReference>
<evidence type="ECO:0000256" key="4">
    <source>
        <dbReference type="ARBA" id="ARBA00023002"/>
    </source>
</evidence>
<evidence type="ECO:0000256" key="3">
    <source>
        <dbReference type="ARBA" id="ARBA00022857"/>
    </source>
</evidence>
<dbReference type="InterPro" id="IPR036291">
    <property type="entry name" value="NAD(P)-bd_dom_sf"/>
</dbReference>
<feature type="active site" description="Proton acceptor" evidence="13 14">
    <location>
        <position position="187"/>
    </location>
</feature>
<feature type="binding site" evidence="13">
    <location>
        <position position="252"/>
    </location>
    <ligand>
        <name>sn-glycerol 3-phosphate</name>
        <dbReference type="ChEBI" id="CHEBI:57597"/>
    </ligand>
</feature>
<dbReference type="AlphaFoldDB" id="D3P9N0"/>
<comment type="catalytic activity">
    <reaction evidence="13">
        <text>sn-glycerol 3-phosphate + NAD(+) = dihydroxyacetone phosphate + NADH + H(+)</text>
        <dbReference type="Rhea" id="RHEA:11092"/>
        <dbReference type="ChEBI" id="CHEBI:15378"/>
        <dbReference type="ChEBI" id="CHEBI:57540"/>
        <dbReference type="ChEBI" id="CHEBI:57597"/>
        <dbReference type="ChEBI" id="CHEBI:57642"/>
        <dbReference type="ChEBI" id="CHEBI:57945"/>
        <dbReference type="EC" id="1.1.1.94"/>
    </reaction>
</comment>
<dbReference type="UniPathway" id="UPA00940"/>
<dbReference type="EC" id="1.1.1.94" evidence="10 13"/>
<dbReference type="NCBIfam" id="NF000942">
    <property type="entry name" value="PRK00094.1-4"/>
    <property type="match status" value="1"/>
</dbReference>
<feature type="binding site" evidence="16">
    <location>
        <position position="251"/>
    </location>
    <ligand>
        <name>NAD(+)</name>
        <dbReference type="ChEBI" id="CHEBI:57540"/>
    </ligand>
</feature>
<feature type="binding site" evidence="13">
    <location>
        <position position="136"/>
    </location>
    <ligand>
        <name>NADPH</name>
        <dbReference type="ChEBI" id="CHEBI:57783"/>
    </ligand>
</feature>
<organism evidence="20 21">
    <name type="scientific">Deferribacter desulfuricans (strain DSM 14783 / JCM 11476 / NBRC 101012 / SSM1)</name>
    <dbReference type="NCBI Taxonomy" id="639282"/>
    <lineage>
        <taxon>Bacteria</taxon>
        <taxon>Pseudomonadati</taxon>
        <taxon>Deferribacterota</taxon>
        <taxon>Deferribacteres</taxon>
        <taxon>Deferribacterales</taxon>
        <taxon>Deferribacteraceae</taxon>
        <taxon>Deferribacter</taxon>
    </lineage>
</organism>
<dbReference type="SUPFAM" id="SSF48179">
    <property type="entry name" value="6-phosphogluconate dehydrogenase C-terminal domain-like"/>
    <property type="match status" value="1"/>
</dbReference>
<feature type="binding site" evidence="16">
    <location>
        <begin position="9"/>
        <end position="14"/>
    </location>
    <ligand>
        <name>NAD(+)</name>
        <dbReference type="ChEBI" id="CHEBI:57540"/>
    </ligand>
</feature>
<evidence type="ECO:0000256" key="1">
    <source>
        <dbReference type="ARBA" id="ARBA00011009"/>
    </source>
</evidence>
<dbReference type="PROSITE" id="PS00957">
    <property type="entry name" value="NAD_G3PDH"/>
    <property type="match status" value="1"/>
</dbReference>
<gene>
    <name evidence="13 20" type="primary">gpsA</name>
    <name evidence="20" type="ordered locus">DEFDS_1969</name>
</gene>
<dbReference type="HOGENOM" id="CLU_033449_0_2_0"/>
<feature type="binding site" evidence="15">
    <location>
        <position position="105"/>
    </location>
    <ligand>
        <name>substrate</name>
    </ligand>
</feature>
<dbReference type="FunFam" id="1.10.1040.10:FF:000001">
    <property type="entry name" value="Glycerol-3-phosphate dehydrogenase [NAD(P)+]"/>
    <property type="match status" value="1"/>
</dbReference>
<dbReference type="STRING" id="639282.DEFDS_1969"/>
<feature type="binding site" evidence="13">
    <location>
        <position position="251"/>
    </location>
    <ligand>
        <name>NADPH</name>
        <dbReference type="ChEBI" id="CHEBI:57783"/>
    </ligand>
</feature>
<feature type="binding site" evidence="13">
    <location>
        <position position="13"/>
    </location>
    <ligand>
        <name>NADPH</name>
        <dbReference type="ChEBI" id="CHEBI:57783"/>
    </ligand>
</feature>
<comment type="caution">
    <text evidence="13">Lacks conserved residue(s) required for the propagation of feature annotation.</text>
</comment>
<evidence type="ECO:0000256" key="7">
    <source>
        <dbReference type="ARBA" id="ARBA00023209"/>
    </source>
</evidence>
<evidence type="ECO:0000259" key="19">
    <source>
        <dbReference type="Pfam" id="PF07479"/>
    </source>
</evidence>
<feature type="binding site" evidence="13">
    <location>
        <position position="105"/>
    </location>
    <ligand>
        <name>NADPH</name>
        <dbReference type="ChEBI" id="CHEBI:57783"/>
    </ligand>
</feature>
<dbReference type="HAMAP" id="MF_00394">
    <property type="entry name" value="NAD_Glyc3P_dehydrog"/>
    <property type="match status" value="1"/>
</dbReference>
<keyword evidence="21" id="KW-1185">Reference proteome</keyword>
<feature type="binding site" evidence="13">
    <location>
        <position position="134"/>
    </location>
    <ligand>
        <name>sn-glycerol 3-phosphate</name>
        <dbReference type="ChEBI" id="CHEBI:57597"/>
    </ligand>
</feature>
<dbReference type="GO" id="GO:0141153">
    <property type="term" value="F:glycerol-3-phosphate dehydrogenase (NADP+) activity"/>
    <property type="evidence" value="ECO:0007669"/>
    <property type="project" value="RHEA"/>
</dbReference>
<feature type="binding site" evidence="13">
    <location>
        <position position="12"/>
    </location>
    <ligand>
        <name>NADPH</name>
        <dbReference type="ChEBI" id="CHEBI:57783"/>
    </ligand>
</feature>
<dbReference type="GO" id="GO:0051287">
    <property type="term" value="F:NAD binding"/>
    <property type="evidence" value="ECO:0007669"/>
    <property type="project" value="InterPro"/>
</dbReference>
<dbReference type="PRINTS" id="PR00077">
    <property type="entry name" value="GPDHDRGNASE"/>
</dbReference>
<evidence type="ECO:0000256" key="17">
    <source>
        <dbReference type="RuleBase" id="RU000437"/>
    </source>
</evidence>
<evidence type="ECO:0000259" key="18">
    <source>
        <dbReference type="Pfam" id="PF01210"/>
    </source>
</evidence>
<feature type="binding site" evidence="16">
    <location>
        <position position="136"/>
    </location>
    <ligand>
        <name>NAD(+)</name>
        <dbReference type="ChEBI" id="CHEBI:57540"/>
    </ligand>
</feature>
<dbReference type="PANTHER" id="PTHR11728">
    <property type="entry name" value="GLYCEROL-3-PHOSPHATE DEHYDROGENASE"/>
    <property type="match status" value="1"/>
</dbReference>
<dbReference type="Gene3D" id="1.10.1040.10">
    <property type="entry name" value="N-(1-d-carboxylethyl)-l-norvaline Dehydrogenase, domain 2"/>
    <property type="match status" value="1"/>
</dbReference>
<keyword evidence="8 13" id="KW-1208">Phospholipid metabolism</keyword>
<dbReference type="Pfam" id="PF01210">
    <property type="entry name" value="NAD_Gly3P_dh_N"/>
    <property type="match status" value="1"/>
</dbReference>
<evidence type="ECO:0000256" key="5">
    <source>
        <dbReference type="ARBA" id="ARBA00023027"/>
    </source>
</evidence>
<evidence type="ECO:0000313" key="20">
    <source>
        <dbReference type="EMBL" id="BAI81420.1"/>
    </source>
</evidence>
<feature type="binding site" evidence="13">
    <location>
        <position position="277"/>
    </location>
    <ligand>
        <name>NADPH</name>
        <dbReference type="ChEBI" id="CHEBI:57783"/>
    </ligand>
</feature>
<evidence type="ECO:0000313" key="21">
    <source>
        <dbReference type="Proteomes" id="UP000001520"/>
    </source>
</evidence>
<evidence type="ECO:0000256" key="9">
    <source>
        <dbReference type="ARBA" id="ARBA00052716"/>
    </source>
</evidence>
<dbReference type="GO" id="GO:0141152">
    <property type="term" value="F:glycerol-3-phosphate dehydrogenase (NAD+) activity"/>
    <property type="evidence" value="ECO:0007669"/>
    <property type="project" value="RHEA"/>
</dbReference>
<dbReference type="RefSeq" id="WP_013008665.1">
    <property type="nucleotide sequence ID" value="NC_013939.1"/>
</dbReference>
<feature type="binding site" evidence="13">
    <location>
        <position position="251"/>
    </location>
    <ligand>
        <name>sn-glycerol 3-phosphate</name>
        <dbReference type="ChEBI" id="CHEBI:57597"/>
    </ligand>
</feature>
<feature type="binding site" evidence="13">
    <location>
        <position position="250"/>
    </location>
    <ligand>
        <name>sn-glycerol 3-phosphate</name>
        <dbReference type="ChEBI" id="CHEBI:57597"/>
    </ligand>
</feature>
<evidence type="ECO:0000256" key="11">
    <source>
        <dbReference type="ARBA" id="ARBA00069372"/>
    </source>
</evidence>
<feature type="domain" description="Glycerol-3-phosphate dehydrogenase NAD-dependent N-terminal" evidence="18">
    <location>
        <begin position="5"/>
        <end position="155"/>
    </location>
</feature>
<feature type="binding site" evidence="13">
    <location>
        <position position="240"/>
    </location>
    <ligand>
        <name>sn-glycerol 3-phosphate</name>
        <dbReference type="ChEBI" id="CHEBI:57597"/>
    </ligand>
</feature>
<name>D3P9N0_DEFDS</name>
<dbReference type="SUPFAM" id="SSF51735">
    <property type="entry name" value="NAD(P)-binding Rossmann-fold domains"/>
    <property type="match status" value="1"/>
</dbReference>
<keyword evidence="4 13" id="KW-0560">Oxidoreductase</keyword>
<evidence type="ECO:0000256" key="16">
    <source>
        <dbReference type="PIRSR" id="PIRSR000114-3"/>
    </source>
</evidence>
<dbReference type="GO" id="GO:0046168">
    <property type="term" value="P:glycerol-3-phosphate catabolic process"/>
    <property type="evidence" value="ECO:0007669"/>
    <property type="project" value="InterPro"/>
</dbReference>
<sequence length="329" mass="36353">MQEVIAVIGGGSWGTALANLLTDNGHKVTLYVREYEVVESINKNSENSVFLKGIKLNDSLNCKQFDDFDGNCDKIVWVVPTQFTRDTIVKFGEKLIKKNIIVATKGIEIEYKKFVNEIFEEILGIDVSVISGPSFAKEVAKRMPTAVSIASKDINKAIEWQKIFSNKYFRCYAVDDVIGVEVCGSLKNVIAIATGISDGLGFGHNARAGIITRGLREITRLGLKVGGKLETFMGLSGVGDLVLTCTGDLSRNRTVGIKIGIGEKAEDILKDMKMVAEGVFTTKAVYELSKDIDVEMPITEEVYKIIYEGKEPIKSFYDIMERPLKVENI</sequence>
<evidence type="ECO:0000256" key="2">
    <source>
        <dbReference type="ARBA" id="ARBA00022516"/>
    </source>
</evidence>
<comment type="similarity">
    <text evidence="1 13 17">Belongs to the NAD-dependent glycerol-3-phosphate dehydrogenase family.</text>
</comment>
<protein>
    <recommendedName>
        <fullName evidence="11 13">Glycerol-3-phosphate dehydrogenase [NAD(P)+]</fullName>
        <ecNumber evidence="10 13">1.1.1.94</ecNumber>
    </recommendedName>
    <alternativeName>
        <fullName evidence="13">NAD(P)(+)-dependent glycerol-3-phosphate dehydrogenase</fullName>
    </alternativeName>
    <alternativeName>
        <fullName evidence="12 13">NAD(P)H-dependent dihydroxyacetone-phosphate reductase</fullName>
    </alternativeName>
</protein>
<evidence type="ECO:0000256" key="8">
    <source>
        <dbReference type="ARBA" id="ARBA00023264"/>
    </source>
</evidence>
<dbReference type="Pfam" id="PF07479">
    <property type="entry name" value="NAD_Gly3P_dh_C"/>
    <property type="match status" value="1"/>
</dbReference>
<dbReference type="eggNOG" id="COG0240">
    <property type="taxonomic scope" value="Bacteria"/>
</dbReference>
<dbReference type="OrthoDB" id="9812273at2"/>
<dbReference type="GO" id="GO:0005829">
    <property type="term" value="C:cytosol"/>
    <property type="evidence" value="ECO:0007669"/>
    <property type="project" value="TreeGrafter"/>
</dbReference>
<feature type="binding site" evidence="13">
    <location>
        <position position="275"/>
    </location>
    <ligand>
        <name>NADPH</name>
        <dbReference type="ChEBI" id="CHEBI:57783"/>
    </ligand>
</feature>
<comment type="subcellular location">
    <subcellularLocation>
        <location evidence="13">Cytoplasm</location>
    </subcellularLocation>
</comment>
<evidence type="ECO:0000256" key="6">
    <source>
        <dbReference type="ARBA" id="ARBA00023098"/>
    </source>
</evidence>
<dbReference type="EMBL" id="AP011529">
    <property type="protein sequence ID" value="BAI81420.1"/>
    <property type="molecule type" value="Genomic_DNA"/>
</dbReference>
<feature type="binding site" evidence="15">
    <location>
        <begin position="251"/>
        <end position="252"/>
    </location>
    <ligand>
        <name>substrate</name>
    </ligand>
</feature>
<accession>D3P9N0</accession>
<feature type="binding site" evidence="13">
    <location>
        <position position="187"/>
    </location>
    <ligand>
        <name>sn-glycerol 3-phosphate</name>
        <dbReference type="ChEBI" id="CHEBI:57597"/>
    </ligand>
</feature>
<dbReference type="KEGG" id="ddf:DEFDS_1969"/>
<feature type="domain" description="Glycerol-3-phosphate dehydrogenase NAD-dependent C-terminal" evidence="19">
    <location>
        <begin position="176"/>
        <end position="314"/>
    </location>
</feature>
<keyword evidence="7 13" id="KW-0594">Phospholipid biosynthesis</keyword>
<keyword evidence="6 13" id="KW-0443">Lipid metabolism</keyword>
<dbReference type="GO" id="GO:0006650">
    <property type="term" value="P:glycerophospholipid metabolic process"/>
    <property type="evidence" value="ECO:0007669"/>
    <property type="project" value="UniProtKB-UniRule"/>
</dbReference>
<evidence type="ECO:0000256" key="10">
    <source>
        <dbReference type="ARBA" id="ARBA00066687"/>
    </source>
</evidence>
<keyword evidence="3 13" id="KW-0521">NADP</keyword>
<evidence type="ECO:0000256" key="13">
    <source>
        <dbReference type="HAMAP-Rule" id="MF_00394"/>
    </source>
</evidence>
<dbReference type="InterPro" id="IPR013328">
    <property type="entry name" value="6PGD_dom2"/>
</dbReference>
<dbReference type="InterPro" id="IPR006168">
    <property type="entry name" value="G3P_DH_NAD-dep"/>
</dbReference>
<dbReference type="Gene3D" id="3.40.50.720">
    <property type="entry name" value="NAD(P)-binding Rossmann-like Domain"/>
    <property type="match status" value="1"/>
</dbReference>
<keyword evidence="2 13" id="KW-0444">Lipid biosynthesis</keyword>
<comment type="pathway">
    <text evidence="13">Membrane lipid metabolism; glycerophospholipid metabolism.</text>
</comment>
<feature type="binding site" evidence="13">
    <location>
        <position position="105"/>
    </location>
    <ligand>
        <name>sn-glycerol 3-phosphate</name>
        <dbReference type="ChEBI" id="CHEBI:57597"/>
    </ligand>
</feature>
<dbReference type="GO" id="GO:0008654">
    <property type="term" value="P:phospholipid biosynthetic process"/>
    <property type="evidence" value="ECO:0007669"/>
    <property type="project" value="UniProtKB-KW"/>
</dbReference>
<keyword evidence="13" id="KW-0963">Cytoplasm</keyword>
<dbReference type="FunFam" id="3.40.50.720:FF:000019">
    <property type="entry name" value="Glycerol-3-phosphate dehydrogenase [NAD(P)+]"/>
    <property type="match status" value="1"/>
</dbReference>
<dbReference type="PIRSF" id="PIRSF000114">
    <property type="entry name" value="Glycerol-3-P_dh"/>
    <property type="match status" value="1"/>
</dbReference>
<dbReference type="InterPro" id="IPR011128">
    <property type="entry name" value="G3P_DH_NAD-dep_N"/>
</dbReference>
<dbReference type="InterPro" id="IPR008927">
    <property type="entry name" value="6-PGluconate_DH-like_C_sf"/>
</dbReference>
<feature type="binding site" evidence="16">
    <location>
        <position position="83"/>
    </location>
    <ligand>
        <name>NAD(+)</name>
        <dbReference type="ChEBI" id="CHEBI:57540"/>
    </ligand>
</feature>